<evidence type="ECO:0000313" key="3">
    <source>
        <dbReference type="Proteomes" id="UP000275232"/>
    </source>
</evidence>
<dbReference type="Pfam" id="PF18754">
    <property type="entry name" value="Nmad3"/>
    <property type="match status" value="1"/>
</dbReference>
<dbReference type="AlphaFoldDB" id="A0A3N5DKA6"/>
<evidence type="ECO:0000259" key="1">
    <source>
        <dbReference type="Pfam" id="PF18754"/>
    </source>
</evidence>
<organism evidence="2 3">
    <name type="scientific">Aurantiacibacter spongiae</name>
    <dbReference type="NCBI Taxonomy" id="2488860"/>
    <lineage>
        <taxon>Bacteria</taxon>
        <taxon>Pseudomonadati</taxon>
        <taxon>Pseudomonadota</taxon>
        <taxon>Alphaproteobacteria</taxon>
        <taxon>Sphingomonadales</taxon>
        <taxon>Erythrobacteraceae</taxon>
        <taxon>Aurantiacibacter</taxon>
    </lineage>
</organism>
<proteinExistence type="predicted"/>
<dbReference type="EMBL" id="RPFZ01000001">
    <property type="protein sequence ID" value="RPF71195.1"/>
    <property type="molecule type" value="Genomic_DNA"/>
</dbReference>
<reference evidence="2 3" key="1">
    <citation type="submission" date="2018-11" db="EMBL/GenBank/DDBJ databases">
        <title>Erythrobacter spongiae sp. nov., isolated from a marine sponge.</title>
        <authorList>
            <person name="Zhuang L."/>
            <person name="Luo L."/>
        </authorList>
    </citation>
    <scope>NUCLEOTIDE SEQUENCE [LARGE SCALE GENOMIC DNA]</scope>
    <source>
        <strain evidence="2 3">HN-E23</strain>
    </source>
</reference>
<accession>A0A3N5DKA6</accession>
<dbReference type="OrthoDB" id="9772090at2"/>
<dbReference type="RefSeq" id="WP_123879407.1">
    <property type="nucleotide sequence ID" value="NZ_RPFZ01000001.1"/>
</dbReference>
<name>A0A3N5DKA6_9SPHN</name>
<comment type="caution">
    <text evidence="2">The sequence shown here is derived from an EMBL/GenBank/DDBJ whole genome shotgun (WGS) entry which is preliminary data.</text>
</comment>
<gene>
    <name evidence="2" type="ORF">EG799_05905</name>
</gene>
<keyword evidence="3" id="KW-1185">Reference proteome</keyword>
<dbReference type="InterPro" id="IPR041135">
    <property type="entry name" value="Nmad3"/>
</dbReference>
<sequence length="243" mass="26117">MRIVFSRKGFDSSAGGGPSPIVNGRPFSLPIPAYGSLSRTSYADLGLGDHAVRASRGRLGAEDLCHHDPMFLPGERAMLGQCSAAQSHLENEGVGVGDLFVFFGLFQAAGEHPHHRLFGWMRVAEILPVAEASPARLAQLASTGMPHALGMHARNDTVWMGPGGTAKRASAALRLTVPEGPPSVWRVPAWLPETGLSYHRDAARWLPGDRLRSAPRGQEFVADVGERADARAWAERIVGEMRG</sequence>
<dbReference type="Proteomes" id="UP000275232">
    <property type="component" value="Unassembled WGS sequence"/>
</dbReference>
<feature type="domain" description="Nucleotide modification associated" evidence="1">
    <location>
        <begin position="2"/>
        <end position="223"/>
    </location>
</feature>
<protein>
    <recommendedName>
        <fullName evidence="1">Nucleotide modification associated domain-containing protein</fullName>
    </recommendedName>
</protein>
<evidence type="ECO:0000313" key="2">
    <source>
        <dbReference type="EMBL" id="RPF71195.1"/>
    </source>
</evidence>